<accession>A0A3N1D5X9</accession>
<comment type="caution">
    <text evidence="3">The sequence shown here is derived from an EMBL/GenBank/DDBJ whole genome shotgun (WGS) entry which is preliminary data.</text>
</comment>
<gene>
    <name evidence="3" type="ORF">EDD29_6619</name>
</gene>
<keyword evidence="4" id="KW-1185">Reference proteome</keyword>
<protein>
    <submittedName>
        <fullName evidence="3">Ca-activated chloride channel family protein</fullName>
    </submittedName>
</protein>
<evidence type="ECO:0000256" key="1">
    <source>
        <dbReference type="SAM" id="Phobius"/>
    </source>
</evidence>
<proteinExistence type="predicted"/>
<dbReference type="SUPFAM" id="SSF53300">
    <property type="entry name" value="vWA-like"/>
    <property type="match status" value="1"/>
</dbReference>
<organism evidence="3 4">
    <name type="scientific">Actinocorallia herbida</name>
    <dbReference type="NCBI Taxonomy" id="58109"/>
    <lineage>
        <taxon>Bacteria</taxon>
        <taxon>Bacillati</taxon>
        <taxon>Actinomycetota</taxon>
        <taxon>Actinomycetes</taxon>
        <taxon>Streptosporangiales</taxon>
        <taxon>Thermomonosporaceae</taxon>
        <taxon>Actinocorallia</taxon>
    </lineage>
</organism>
<dbReference type="SUPFAM" id="SSF53850">
    <property type="entry name" value="Periplasmic binding protein-like II"/>
    <property type="match status" value="1"/>
</dbReference>
<dbReference type="Proteomes" id="UP000272400">
    <property type="component" value="Unassembled WGS sequence"/>
</dbReference>
<dbReference type="InterPro" id="IPR002035">
    <property type="entry name" value="VWF_A"/>
</dbReference>
<dbReference type="SMART" id="SM00327">
    <property type="entry name" value="VWA"/>
    <property type="match status" value="1"/>
</dbReference>
<dbReference type="EMBL" id="RJKE01000001">
    <property type="protein sequence ID" value="ROO88934.1"/>
    <property type="molecule type" value="Genomic_DNA"/>
</dbReference>
<dbReference type="RefSeq" id="WP_123668111.1">
    <property type="nucleotide sequence ID" value="NZ_RJKE01000001.1"/>
</dbReference>
<dbReference type="PROSITE" id="PS50234">
    <property type="entry name" value="VWFA"/>
    <property type="match status" value="1"/>
</dbReference>
<sequence>MYSPPPYTPPPYYTPPPPPPRRSKGPLVLGLVALLTVLVVAGGVAFYVLGSGGTSCGSDGVTLNVSSSPEKFGVMQDLAEEYSGTEVNGACAQIAVQSKSSGEAMAALVRGWNPEGDKAPQPDVWTPAASTWVSLLRQRLTDGGKIDFLPPETPGVAVSPLVIAMPRPMAEALGWPNSAIGWSDILKLSRDPQGWGSYGHPEWGQFKLGKTNPNYSTSGLNATVGAYFAATEKSADLTADDLDTPQVKSFVRDVESAIVHYGDTTLTFLSGLQRADDAGQALGYVSAVAVEEMSVRYYNEGNPTGDRATAGKHAAPKIPLVAIYPKEGTIVSDHPYVALNTMDPSKKAIADAFLAFLRGPDGQARFAEDAFRGYDNKVTDLITQDNGLLPNQPAKMLAPPEPAVLDKVLRGWESLRKRSNVLWVVDVSGSMVEPVPGTGKTRMELAKASLGKAMDQFIGVDRAGLWEFATRIDGAKDYRQLVPIGPVSQNRAELKSAVAGLQPKSDTGLYDTALAAFNTVRDAKVPDAINSVVLLTDGVNDDKGSISLDALLGRIDGESGVRLFTIGFSSGADLEGLKKIAEATDAKAYDAKDAAAIDAVISAVTSNF</sequence>
<dbReference type="AlphaFoldDB" id="A0A3N1D5X9"/>
<keyword evidence="1" id="KW-1133">Transmembrane helix</keyword>
<dbReference type="OrthoDB" id="5621159at2"/>
<name>A0A3N1D5X9_9ACTN</name>
<evidence type="ECO:0000313" key="3">
    <source>
        <dbReference type="EMBL" id="ROO88934.1"/>
    </source>
</evidence>
<evidence type="ECO:0000259" key="2">
    <source>
        <dbReference type="PROSITE" id="PS50234"/>
    </source>
</evidence>
<dbReference type="Pfam" id="PF13531">
    <property type="entry name" value="SBP_bac_11"/>
    <property type="match status" value="1"/>
</dbReference>
<dbReference type="Pfam" id="PF00092">
    <property type="entry name" value="VWA"/>
    <property type="match status" value="1"/>
</dbReference>
<dbReference type="Gene3D" id="3.40.50.410">
    <property type="entry name" value="von Willebrand factor, type A domain"/>
    <property type="match status" value="1"/>
</dbReference>
<keyword evidence="1" id="KW-0472">Membrane</keyword>
<reference evidence="3 4" key="1">
    <citation type="submission" date="2018-11" db="EMBL/GenBank/DDBJ databases">
        <title>Sequencing the genomes of 1000 actinobacteria strains.</title>
        <authorList>
            <person name="Klenk H.-P."/>
        </authorList>
    </citation>
    <scope>NUCLEOTIDE SEQUENCE [LARGE SCALE GENOMIC DNA]</scope>
    <source>
        <strain evidence="3 4">DSM 44254</strain>
    </source>
</reference>
<evidence type="ECO:0000313" key="4">
    <source>
        <dbReference type="Proteomes" id="UP000272400"/>
    </source>
</evidence>
<keyword evidence="1" id="KW-0812">Transmembrane</keyword>
<feature type="domain" description="VWFA" evidence="2">
    <location>
        <begin position="420"/>
        <end position="604"/>
    </location>
</feature>
<dbReference type="InterPro" id="IPR036465">
    <property type="entry name" value="vWFA_dom_sf"/>
</dbReference>
<feature type="transmembrane region" description="Helical" evidence="1">
    <location>
        <begin position="27"/>
        <end position="49"/>
    </location>
</feature>